<evidence type="ECO:0000256" key="2">
    <source>
        <dbReference type="ARBA" id="ARBA00022692"/>
    </source>
</evidence>
<proteinExistence type="predicted"/>
<feature type="transmembrane region" description="Helical" evidence="6">
    <location>
        <begin position="139"/>
        <end position="162"/>
    </location>
</feature>
<feature type="transmembrane region" description="Helical" evidence="6">
    <location>
        <begin position="102"/>
        <end position="127"/>
    </location>
</feature>
<dbReference type="Pfam" id="PF01758">
    <property type="entry name" value="SBF"/>
    <property type="match status" value="1"/>
</dbReference>
<evidence type="ECO:0000256" key="1">
    <source>
        <dbReference type="ARBA" id="ARBA00004141"/>
    </source>
</evidence>
<evidence type="ECO:0008006" key="9">
    <source>
        <dbReference type="Google" id="ProtNLM"/>
    </source>
</evidence>
<dbReference type="OrthoDB" id="9806785at2"/>
<keyword evidence="3 6" id="KW-1133">Transmembrane helix</keyword>
<feature type="transmembrane region" description="Helical" evidence="6">
    <location>
        <begin position="12"/>
        <end position="30"/>
    </location>
</feature>
<feature type="transmembrane region" description="Helical" evidence="6">
    <location>
        <begin position="204"/>
        <end position="229"/>
    </location>
</feature>
<dbReference type="InterPro" id="IPR004710">
    <property type="entry name" value="Bilac:Na_transpt"/>
</dbReference>
<dbReference type="Gene3D" id="1.20.1530.20">
    <property type="match status" value="1"/>
</dbReference>
<dbReference type="PANTHER" id="PTHR10361:SF24">
    <property type="entry name" value="P3 PROTEIN"/>
    <property type="match status" value="1"/>
</dbReference>
<feature type="transmembrane region" description="Helical" evidence="6">
    <location>
        <begin position="42"/>
        <end position="65"/>
    </location>
</feature>
<evidence type="ECO:0000256" key="5">
    <source>
        <dbReference type="SAM" id="MobiDB-lite"/>
    </source>
</evidence>
<comment type="subcellular location">
    <subcellularLocation>
        <location evidence="1">Membrane</location>
        <topology evidence="1">Multi-pass membrane protein</topology>
    </subcellularLocation>
</comment>
<keyword evidence="4 6" id="KW-0472">Membrane</keyword>
<evidence type="ECO:0000256" key="6">
    <source>
        <dbReference type="SAM" id="Phobius"/>
    </source>
</evidence>
<organism evidence="7 8">
    <name type="scientific">Alkalilimnicola ehrlichii</name>
    <dbReference type="NCBI Taxonomy" id="351052"/>
    <lineage>
        <taxon>Bacteria</taxon>
        <taxon>Pseudomonadati</taxon>
        <taxon>Pseudomonadota</taxon>
        <taxon>Gammaproteobacteria</taxon>
        <taxon>Chromatiales</taxon>
        <taxon>Ectothiorhodospiraceae</taxon>
        <taxon>Alkalilimnicola</taxon>
    </lineage>
</organism>
<reference evidence="8" key="1">
    <citation type="submission" date="2017-05" db="EMBL/GenBank/DDBJ databases">
        <authorList>
            <person name="Sharma S."/>
            <person name="Sidhu C."/>
            <person name="Pinnaka A.K."/>
        </authorList>
    </citation>
    <scope>NUCLEOTIDE SEQUENCE [LARGE SCALE GENOMIC DNA]</scope>
    <source>
        <strain evidence="8">AK93</strain>
    </source>
</reference>
<dbReference type="AlphaFoldDB" id="A0A3E0WIE3"/>
<feature type="transmembrane region" description="Helical" evidence="6">
    <location>
        <begin position="241"/>
        <end position="262"/>
    </location>
</feature>
<dbReference type="RefSeq" id="WP_116303808.1">
    <property type="nucleotide sequence ID" value="NZ_NFZV01000029.1"/>
</dbReference>
<feature type="transmembrane region" description="Helical" evidence="6">
    <location>
        <begin position="268"/>
        <end position="288"/>
    </location>
</feature>
<name>A0A3E0WIE3_9GAMM</name>
<dbReference type="InterPro" id="IPR038770">
    <property type="entry name" value="Na+/solute_symporter_sf"/>
</dbReference>
<protein>
    <recommendedName>
        <fullName evidence="9">Bile acid:sodium symporter</fullName>
    </recommendedName>
</protein>
<dbReference type="InterPro" id="IPR002657">
    <property type="entry name" value="BilAc:Na_symport/Acr3"/>
</dbReference>
<evidence type="ECO:0000256" key="4">
    <source>
        <dbReference type="ARBA" id="ARBA00023136"/>
    </source>
</evidence>
<evidence type="ECO:0000256" key="3">
    <source>
        <dbReference type="ARBA" id="ARBA00022989"/>
    </source>
</evidence>
<dbReference type="GO" id="GO:0016020">
    <property type="term" value="C:membrane"/>
    <property type="evidence" value="ECO:0007669"/>
    <property type="project" value="UniProtKB-SubCell"/>
</dbReference>
<gene>
    <name evidence="7" type="ORF">CAL65_19510</name>
</gene>
<feature type="transmembrane region" description="Helical" evidence="6">
    <location>
        <begin position="71"/>
        <end position="90"/>
    </location>
</feature>
<accession>A0A3E0WIE3</accession>
<feature type="region of interest" description="Disordered" evidence="5">
    <location>
        <begin position="297"/>
        <end position="316"/>
    </location>
</feature>
<keyword evidence="8" id="KW-1185">Reference proteome</keyword>
<feature type="transmembrane region" description="Helical" evidence="6">
    <location>
        <begin position="174"/>
        <end position="192"/>
    </location>
</feature>
<sequence length="316" mass="33178">MGDPVNILLDIILPLTLILIMFGMGMTLTPKDFIRLKEYPRAIFAGLGGQLLLLPIVGAALAVLWNLSPELAVGLIILAACPGGTTSNLISHLAHGDRPLSITLTAVNSCIVVFTIPLFAALAIGYFADGGTAGVPVPVAEVMGGVFIFTIVPVGLGMIVRSIAPRFSTRIGPLYDRFAALSFLLIVLIILWTTRQDLFAMLPAVGSVTIALSLIMTGLGLFLGFILALKLRQALTIGIEVGIQNTVLGMAVAGLLTGVGGLNGMVMMIPSALYGLIMFAPAIALIAFGRRRLSSPLAEPKTSEHPSRTPQQQPSS</sequence>
<dbReference type="EMBL" id="NFZW01000028">
    <property type="protein sequence ID" value="RFA32548.1"/>
    <property type="molecule type" value="Genomic_DNA"/>
</dbReference>
<dbReference type="PANTHER" id="PTHR10361">
    <property type="entry name" value="SODIUM-BILE ACID COTRANSPORTER"/>
    <property type="match status" value="1"/>
</dbReference>
<comment type="caution">
    <text evidence="7">The sequence shown here is derived from an EMBL/GenBank/DDBJ whole genome shotgun (WGS) entry which is preliminary data.</text>
</comment>
<dbReference type="Proteomes" id="UP000256763">
    <property type="component" value="Unassembled WGS sequence"/>
</dbReference>
<keyword evidence="2 6" id="KW-0812">Transmembrane</keyword>
<evidence type="ECO:0000313" key="7">
    <source>
        <dbReference type="EMBL" id="RFA32548.1"/>
    </source>
</evidence>
<evidence type="ECO:0000313" key="8">
    <source>
        <dbReference type="Proteomes" id="UP000256763"/>
    </source>
</evidence>